<dbReference type="SUPFAM" id="SSF57701">
    <property type="entry name" value="Zn2/Cys6 DNA-binding domain"/>
    <property type="match status" value="1"/>
</dbReference>
<keyword evidence="5" id="KW-1185">Reference proteome</keyword>
<evidence type="ECO:0000313" key="5">
    <source>
        <dbReference type="Proteomes" id="UP000799441"/>
    </source>
</evidence>
<dbReference type="Proteomes" id="UP000799441">
    <property type="component" value="Unassembled WGS sequence"/>
</dbReference>
<feature type="compositionally biased region" description="Polar residues" evidence="2">
    <location>
        <begin position="182"/>
        <end position="195"/>
    </location>
</feature>
<dbReference type="InterPro" id="IPR036864">
    <property type="entry name" value="Zn2-C6_fun-type_DNA-bd_sf"/>
</dbReference>
<dbReference type="PROSITE" id="PS50048">
    <property type="entry name" value="ZN2_CY6_FUNGAL_2"/>
    <property type="match status" value="1"/>
</dbReference>
<dbReference type="GO" id="GO:0000981">
    <property type="term" value="F:DNA-binding transcription factor activity, RNA polymerase II-specific"/>
    <property type="evidence" value="ECO:0007669"/>
    <property type="project" value="InterPro"/>
</dbReference>
<feature type="region of interest" description="Disordered" evidence="2">
    <location>
        <begin position="168"/>
        <end position="198"/>
    </location>
</feature>
<evidence type="ECO:0000256" key="2">
    <source>
        <dbReference type="SAM" id="MobiDB-lite"/>
    </source>
</evidence>
<dbReference type="EMBL" id="MU003793">
    <property type="protein sequence ID" value="KAF2721128.1"/>
    <property type="molecule type" value="Genomic_DNA"/>
</dbReference>
<dbReference type="GO" id="GO:0008270">
    <property type="term" value="F:zinc ion binding"/>
    <property type="evidence" value="ECO:0007669"/>
    <property type="project" value="InterPro"/>
</dbReference>
<protein>
    <recommendedName>
        <fullName evidence="3">Zn(2)-C6 fungal-type domain-containing protein</fullName>
    </recommendedName>
</protein>
<dbReference type="SMART" id="SM00066">
    <property type="entry name" value="GAL4"/>
    <property type="match status" value="1"/>
</dbReference>
<name>A0A9P4Q5U0_9PEZI</name>
<comment type="caution">
    <text evidence="4">The sequence shown here is derived from an EMBL/GenBank/DDBJ whole genome shotgun (WGS) entry which is preliminary data.</text>
</comment>
<proteinExistence type="predicted"/>
<reference evidence="4" key="1">
    <citation type="journal article" date="2020" name="Stud. Mycol.">
        <title>101 Dothideomycetes genomes: a test case for predicting lifestyles and emergence of pathogens.</title>
        <authorList>
            <person name="Haridas S."/>
            <person name="Albert R."/>
            <person name="Binder M."/>
            <person name="Bloem J."/>
            <person name="Labutti K."/>
            <person name="Salamov A."/>
            <person name="Andreopoulos B."/>
            <person name="Baker S."/>
            <person name="Barry K."/>
            <person name="Bills G."/>
            <person name="Bluhm B."/>
            <person name="Cannon C."/>
            <person name="Castanera R."/>
            <person name="Culley D."/>
            <person name="Daum C."/>
            <person name="Ezra D."/>
            <person name="Gonzalez J."/>
            <person name="Henrissat B."/>
            <person name="Kuo A."/>
            <person name="Liang C."/>
            <person name="Lipzen A."/>
            <person name="Lutzoni F."/>
            <person name="Magnuson J."/>
            <person name="Mondo S."/>
            <person name="Nolan M."/>
            <person name="Ohm R."/>
            <person name="Pangilinan J."/>
            <person name="Park H.-J."/>
            <person name="Ramirez L."/>
            <person name="Alfaro M."/>
            <person name="Sun H."/>
            <person name="Tritt A."/>
            <person name="Yoshinaga Y."/>
            <person name="Zwiers L.-H."/>
            <person name="Turgeon B."/>
            <person name="Goodwin S."/>
            <person name="Spatafora J."/>
            <person name="Crous P."/>
            <person name="Grigoriev I."/>
        </authorList>
    </citation>
    <scope>NUCLEOTIDE SEQUENCE</scope>
    <source>
        <strain evidence="4">CBS 116435</strain>
    </source>
</reference>
<gene>
    <name evidence="4" type="ORF">K431DRAFT_285168</name>
</gene>
<organism evidence="4 5">
    <name type="scientific">Polychaeton citri CBS 116435</name>
    <dbReference type="NCBI Taxonomy" id="1314669"/>
    <lineage>
        <taxon>Eukaryota</taxon>
        <taxon>Fungi</taxon>
        <taxon>Dikarya</taxon>
        <taxon>Ascomycota</taxon>
        <taxon>Pezizomycotina</taxon>
        <taxon>Dothideomycetes</taxon>
        <taxon>Dothideomycetidae</taxon>
        <taxon>Capnodiales</taxon>
        <taxon>Capnodiaceae</taxon>
        <taxon>Polychaeton</taxon>
    </lineage>
</organism>
<sequence length="489" mass="55838">MSDKQRPLARRDKNRIAFLACDRCRLKKLRCDEKRPSCSACSKHRARCVYKTQDLESQKRHLRHVNYILRQKLSELSHNLNHQRVQPKDHASSAPRSVACSLVPDNPSPLTLATCHSLTDESYRTLANAFLEKLATTSDYDSTMLLARLRMGEPIDHIMNRETHSLQMSQKSFQRDQGGGLQSLSKPSNGGTNSHRPWLPTLFDRETWRSSRYERLSLDSRDDGRYQRIASDLAGAAPLTSKEFGNLPFSGAIMANHWPLELQEKQVKHLHIPIWAMETIGDPEASTDPFQSQLSLMQSEILSGTAAEWLCGPHAYMEALFNEAAYNRAPRLSKVVAAIVKSVKPETDSAIPTTTMCALMWVFWSLYRWMLIPSPQTYCDMPPIMRPNYWQVFVPHPRVFDFIVPPALREQMCRSSAPDIRWISEGCRTVECTSNWTIQELLKPDPWTNELDLSITAKAHISDISHWSMGPSAKRYLPDANDYISIRQS</sequence>
<dbReference type="PANTHER" id="PTHR37012:SF2">
    <property type="entry name" value="BZIP DOMAIN-CONTAINING PROTEIN-RELATED"/>
    <property type="match status" value="1"/>
</dbReference>
<dbReference type="InterPro" id="IPR021833">
    <property type="entry name" value="DUF3425"/>
</dbReference>
<dbReference type="InterPro" id="IPR001138">
    <property type="entry name" value="Zn2Cys6_DnaBD"/>
</dbReference>
<dbReference type="PANTHER" id="PTHR37012">
    <property type="entry name" value="B-ZIP TRANSCRIPTION FACTOR (EUROFUNG)-RELATED"/>
    <property type="match status" value="1"/>
</dbReference>
<dbReference type="OrthoDB" id="2985014at2759"/>
<evidence type="ECO:0000313" key="4">
    <source>
        <dbReference type="EMBL" id="KAF2721128.1"/>
    </source>
</evidence>
<evidence type="ECO:0000259" key="3">
    <source>
        <dbReference type="PROSITE" id="PS50048"/>
    </source>
</evidence>
<dbReference type="CDD" id="cd00067">
    <property type="entry name" value="GAL4"/>
    <property type="match status" value="1"/>
</dbReference>
<dbReference type="Pfam" id="PF11905">
    <property type="entry name" value="DUF3425"/>
    <property type="match status" value="1"/>
</dbReference>
<dbReference type="PROSITE" id="PS00463">
    <property type="entry name" value="ZN2_CY6_FUNGAL_1"/>
    <property type="match status" value="1"/>
</dbReference>
<feature type="domain" description="Zn(2)-C6 fungal-type" evidence="3">
    <location>
        <begin position="20"/>
        <end position="50"/>
    </location>
</feature>
<dbReference type="Gene3D" id="4.10.240.10">
    <property type="entry name" value="Zn(2)-C6 fungal-type DNA-binding domain"/>
    <property type="match status" value="1"/>
</dbReference>
<dbReference type="Pfam" id="PF00172">
    <property type="entry name" value="Zn_clus"/>
    <property type="match status" value="1"/>
</dbReference>
<evidence type="ECO:0000256" key="1">
    <source>
        <dbReference type="ARBA" id="ARBA00023242"/>
    </source>
</evidence>
<keyword evidence="1" id="KW-0539">Nucleus</keyword>
<dbReference type="AlphaFoldDB" id="A0A9P4Q5U0"/>
<accession>A0A9P4Q5U0</accession>